<dbReference type="Pfam" id="PF01488">
    <property type="entry name" value="Shikimate_DH"/>
    <property type="match status" value="1"/>
</dbReference>
<feature type="domain" description="Quinate/shikimate 5-dehydrogenase/glutamyl-tRNA reductase" evidence="11">
    <location>
        <begin position="187"/>
        <end position="313"/>
    </location>
</feature>
<evidence type="ECO:0000256" key="9">
    <source>
        <dbReference type="RuleBase" id="RU000584"/>
    </source>
</evidence>
<dbReference type="InterPro" id="IPR018214">
    <property type="entry name" value="GluRdtase_CS"/>
</dbReference>
<dbReference type="InterPro" id="IPR006151">
    <property type="entry name" value="Shikm_DH/Glu-tRNA_Rdtase"/>
</dbReference>
<keyword evidence="5 8" id="KW-0560">Oxidoreductase</keyword>
<dbReference type="PROSITE" id="PS00747">
    <property type="entry name" value="GLUTR"/>
    <property type="match status" value="1"/>
</dbReference>
<evidence type="ECO:0000313" key="14">
    <source>
        <dbReference type="Proteomes" id="UP001183824"/>
    </source>
</evidence>
<evidence type="ECO:0000256" key="1">
    <source>
        <dbReference type="ARBA" id="ARBA00005059"/>
    </source>
</evidence>
<proteinExistence type="inferred from homology"/>
<feature type="domain" description="Glutamyl-tRNA reductase N-terminal" evidence="12">
    <location>
        <begin position="20"/>
        <end position="169"/>
    </location>
</feature>
<evidence type="ECO:0000259" key="10">
    <source>
        <dbReference type="Pfam" id="PF00745"/>
    </source>
</evidence>
<comment type="miscellaneous">
    <text evidence="8">During catalysis, the active site Cys acts as a nucleophile attacking the alpha-carbonyl group of tRNA-bound glutamate with the formation of a thioester intermediate between enzyme and glutamate, and the concomitant release of tRNA(Glu). The thioester intermediate is finally reduced by direct hydride transfer from NADPH, to form the product GSA.</text>
</comment>
<dbReference type="InterPro" id="IPR000343">
    <property type="entry name" value="4pyrrol_synth_GluRdtase"/>
</dbReference>
<comment type="catalytic activity">
    <reaction evidence="7 8 9">
        <text>(S)-4-amino-5-oxopentanoate + tRNA(Glu) + NADP(+) = L-glutamyl-tRNA(Glu) + NADPH + H(+)</text>
        <dbReference type="Rhea" id="RHEA:12344"/>
        <dbReference type="Rhea" id="RHEA-COMP:9663"/>
        <dbReference type="Rhea" id="RHEA-COMP:9680"/>
        <dbReference type="ChEBI" id="CHEBI:15378"/>
        <dbReference type="ChEBI" id="CHEBI:57501"/>
        <dbReference type="ChEBI" id="CHEBI:57783"/>
        <dbReference type="ChEBI" id="CHEBI:58349"/>
        <dbReference type="ChEBI" id="CHEBI:78442"/>
        <dbReference type="ChEBI" id="CHEBI:78520"/>
        <dbReference type="EC" id="1.2.1.70"/>
    </reaction>
</comment>
<dbReference type="Gene3D" id="3.40.50.720">
    <property type="entry name" value="NAD(P)-binding Rossmann-like Domain"/>
    <property type="match status" value="1"/>
</dbReference>
<dbReference type="EC" id="1.2.1.70" evidence="3 8"/>
<dbReference type="NCBIfam" id="TIGR01035">
    <property type="entry name" value="hemA"/>
    <property type="match status" value="1"/>
</dbReference>
<protein>
    <recommendedName>
        <fullName evidence="3 8">Glutamyl-tRNA reductase</fullName>
        <shortName evidence="8">GluTR</shortName>
        <ecNumber evidence="3 8">1.2.1.70</ecNumber>
    </recommendedName>
</protein>
<dbReference type="Pfam" id="PF00745">
    <property type="entry name" value="GlutR_dimer"/>
    <property type="match status" value="1"/>
</dbReference>
<comment type="pathway">
    <text evidence="1 8 9">Porphyrin-containing compound metabolism; protoporphyrin-IX biosynthesis; 5-aminolevulinate from L-glutamyl-tRNA(Glu): step 1/2.</text>
</comment>
<dbReference type="Gene3D" id="3.30.460.30">
    <property type="entry name" value="Glutamyl-tRNA reductase, N-terminal domain"/>
    <property type="match status" value="1"/>
</dbReference>
<gene>
    <name evidence="8 13" type="primary">hemA</name>
    <name evidence="13" type="ORF">RNB18_46730</name>
</gene>
<name>A0ABU2VPP2_9ACTN</name>
<dbReference type="RefSeq" id="WP_311720261.1">
    <property type="nucleotide sequence ID" value="NZ_JAVREZ010000029.1"/>
</dbReference>
<comment type="similarity">
    <text evidence="2 8 9">Belongs to the glutamyl-tRNA reductase family.</text>
</comment>
<dbReference type="EMBL" id="JAVREZ010000029">
    <property type="protein sequence ID" value="MDT0487579.1"/>
    <property type="molecule type" value="Genomic_DNA"/>
</dbReference>
<dbReference type="InterPro" id="IPR015896">
    <property type="entry name" value="4pyrrol_synth_GluRdtase_dimer"/>
</dbReference>
<feature type="binding site" evidence="8">
    <location>
        <position position="122"/>
    </location>
    <ligand>
        <name>substrate</name>
    </ligand>
</feature>
<dbReference type="CDD" id="cd05213">
    <property type="entry name" value="NAD_bind_Glutamyl_tRNA_reduct"/>
    <property type="match status" value="1"/>
</dbReference>
<dbReference type="Proteomes" id="UP001183824">
    <property type="component" value="Unassembled WGS sequence"/>
</dbReference>
<feature type="binding site" evidence="8">
    <location>
        <begin position="202"/>
        <end position="207"/>
    </location>
    <ligand>
        <name>NADP(+)</name>
        <dbReference type="ChEBI" id="CHEBI:58349"/>
    </ligand>
</feature>
<comment type="subunit">
    <text evidence="8">Homodimer.</text>
</comment>
<dbReference type="PIRSF" id="PIRSF000445">
    <property type="entry name" value="4pyrrol_synth_GluRdtase"/>
    <property type="match status" value="1"/>
</dbReference>
<dbReference type="HAMAP" id="MF_00087">
    <property type="entry name" value="Glu_tRNA_reductase"/>
    <property type="match status" value="1"/>
</dbReference>
<evidence type="ECO:0000256" key="3">
    <source>
        <dbReference type="ARBA" id="ARBA00012970"/>
    </source>
</evidence>
<feature type="active site" description="Nucleophile" evidence="8">
    <location>
        <position position="64"/>
    </location>
</feature>
<dbReference type="SUPFAM" id="SSF51735">
    <property type="entry name" value="NAD(P)-binding Rossmann-fold domains"/>
    <property type="match status" value="1"/>
</dbReference>
<dbReference type="InterPro" id="IPR036291">
    <property type="entry name" value="NAD(P)-bd_dom_sf"/>
</dbReference>
<dbReference type="InterPro" id="IPR036453">
    <property type="entry name" value="GluRdtase_dimer_dom_sf"/>
</dbReference>
<accession>A0ABU2VPP2</accession>
<evidence type="ECO:0000256" key="5">
    <source>
        <dbReference type="ARBA" id="ARBA00023002"/>
    </source>
</evidence>
<sequence length="448" mass="47513">MTDRTDTPTRGANAPGVMALGVSHATAPLDLLERLSATDRPVDDLVRDVTSIDGIDAAVVVSTCNRLEVYAEARSHADDSDMRELIAKHTGVDLDELDPHLYTHQADDAVRHLFTVASGLDSVVVGEDQILGQVKQGLDRSQQLGQTGKVLTKAVQTALRVGKKARNETGLNEAGRSLATAGLAFFERQVGSLNGKTALVIGAGSMAGVVVAALRRSGLSQVHLANRTPEKAQRLAETAGGQGFALEDVPRLLTEVDVIVGATAATGHVVGLRDVETALADRKGRELFVLDLAMPHNISPDVATVPGVTFVDLKRIAEEGEQDELSISSVQAAHALVDKEVEAFRTGLKLAGAGPVLAAMRSSVTEAADAELDRLSKRLTGIDQAAQQEINRSVRRIVDKFLHRPTVRVRELAATADGARYIDALGVLFAPADTPNPKQTTEQIEAIA</sequence>
<dbReference type="Pfam" id="PF05201">
    <property type="entry name" value="GlutR_N"/>
    <property type="match status" value="1"/>
</dbReference>
<dbReference type="PANTHER" id="PTHR43013">
    <property type="entry name" value="GLUTAMYL-TRNA REDUCTASE"/>
    <property type="match status" value="1"/>
</dbReference>
<evidence type="ECO:0000313" key="13">
    <source>
        <dbReference type="EMBL" id="MDT0487579.1"/>
    </source>
</evidence>
<evidence type="ECO:0000256" key="7">
    <source>
        <dbReference type="ARBA" id="ARBA00047464"/>
    </source>
</evidence>
<comment type="caution">
    <text evidence="13">The sequence shown here is derived from an EMBL/GenBank/DDBJ whole genome shotgun (WGS) entry which is preliminary data.</text>
</comment>
<feature type="binding site" evidence="8">
    <location>
        <begin position="63"/>
        <end position="66"/>
    </location>
    <ligand>
        <name>substrate</name>
    </ligand>
</feature>
<reference evidence="14" key="1">
    <citation type="submission" date="2023-07" db="EMBL/GenBank/DDBJ databases">
        <title>30 novel species of actinomycetes from the DSMZ collection.</title>
        <authorList>
            <person name="Nouioui I."/>
        </authorList>
    </citation>
    <scope>NUCLEOTIDE SEQUENCE [LARGE SCALE GENOMIC DNA]</scope>
    <source>
        <strain evidence="14">DSM 41640</strain>
    </source>
</reference>
<dbReference type="InterPro" id="IPR015895">
    <property type="entry name" value="4pyrrol_synth_GluRdtase_N"/>
</dbReference>
<dbReference type="GO" id="GO:0008883">
    <property type="term" value="F:glutamyl-tRNA reductase activity"/>
    <property type="evidence" value="ECO:0007669"/>
    <property type="project" value="UniProtKB-EC"/>
</dbReference>
<keyword evidence="4 8" id="KW-0521">NADP</keyword>
<evidence type="ECO:0000259" key="12">
    <source>
        <dbReference type="Pfam" id="PF05201"/>
    </source>
</evidence>
<feature type="binding site" evidence="8">
    <location>
        <begin position="127"/>
        <end position="129"/>
    </location>
    <ligand>
        <name>substrate</name>
    </ligand>
</feature>
<dbReference type="SUPFAM" id="SSF69075">
    <property type="entry name" value="Glutamyl tRNA-reductase dimerization domain"/>
    <property type="match status" value="1"/>
</dbReference>
<comment type="domain">
    <text evidence="8">Possesses an unusual extended V-shaped dimeric structure with each monomer consisting of three distinct domains arranged along a curved 'spinal' alpha-helix. The N-terminal catalytic domain specifically recognizes the glutamate moiety of the substrate. The second domain is the NADPH-binding domain, and the third C-terminal domain is responsible for dimerization.</text>
</comment>
<evidence type="ECO:0000259" key="11">
    <source>
        <dbReference type="Pfam" id="PF01488"/>
    </source>
</evidence>
<evidence type="ECO:0000256" key="4">
    <source>
        <dbReference type="ARBA" id="ARBA00022857"/>
    </source>
</evidence>
<comment type="function">
    <text evidence="8">Catalyzes the NADPH-dependent reduction of glutamyl-tRNA(Glu) to glutamate 1-semialdehyde (GSA).</text>
</comment>
<keyword evidence="14" id="KW-1185">Reference proteome</keyword>
<dbReference type="InterPro" id="IPR036343">
    <property type="entry name" value="GluRdtase_N_sf"/>
</dbReference>
<keyword evidence="6 8" id="KW-0627">Porphyrin biosynthesis</keyword>
<feature type="site" description="Important for activity" evidence="8">
    <location>
        <position position="112"/>
    </location>
</feature>
<evidence type="ECO:0000256" key="2">
    <source>
        <dbReference type="ARBA" id="ARBA00005916"/>
    </source>
</evidence>
<feature type="domain" description="Tetrapyrrole biosynthesis glutamyl-tRNA reductase dimerisation" evidence="10">
    <location>
        <begin position="333"/>
        <end position="430"/>
    </location>
</feature>
<organism evidence="13 14">
    <name type="scientific">Streptomyces doebereineriae</name>
    <dbReference type="NCBI Taxonomy" id="3075528"/>
    <lineage>
        <taxon>Bacteria</taxon>
        <taxon>Bacillati</taxon>
        <taxon>Actinomycetota</taxon>
        <taxon>Actinomycetes</taxon>
        <taxon>Kitasatosporales</taxon>
        <taxon>Streptomycetaceae</taxon>
        <taxon>Streptomyces</taxon>
    </lineage>
</organism>
<evidence type="ECO:0000256" key="8">
    <source>
        <dbReference type="HAMAP-Rule" id="MF_00087"/>
    </source>
</evidence>
<feature type="binding site" evidence="8">
    <location>
        <position position="133"/>
    </location>
    <ligand>
        <name>substrate</name>
    </ligand>
</feature>
<evidence type="ECO:0000256" key="6">
    <source>
        <dbReference type="ARBA" id="ARBA00023244"/>
    </source>
</evidence>
<dbReference type="SUPFAM" id="SSF69742">
    <property type="entry name" value="Glutamyl tRNA-reductase catalytic, N-terminal domain"/>
    <property type="match status" value="1"/>
</dbReference>
<dbReference type="PANTHER" id="PTHR43013:SF1">
    <property type="entry name" value="GLUTAMYL-TRNA REDUCTASE"/>
    <property type="match status" value="1"/>
</dbReference>